<dbReference type="EMBL" id="BPMS01000028">
    <property type="protein sequence ID" value="GIZ90561.1"/>
    <property type="molecule type" value="Genomic_DNA"/>
</dbReference>
<dbReference type="RefSeq" id="WP_203788639.1">
    <property type="nucleotide sequence ID" value="NZ_AP024354.1"/>
</dbReference>
<dbReference type="Proteomes" id="UP000887228">
    <property type="component" value="Unassembled WGS sequence"/>
</dbReference>
<gene>
    <name evidence="1" type="ORF">KAM435_38880</name>
    <name evidence="2" type="ORF">KAM436_39000</name>
</gene>
<dbReference type="Proteomes" id="UP000887212">
    <property type="component" value="Unassembled WGS sequence"/>
</dbReference>
<organism evidence="1 3">
    <name type="scientific">Aquipseudomonas alcaligenes</name>
    <name type="common">Pseudomonas alcaligenes</name>
    <dbReference type="NCBI Taxonomy" id="43263"/>
    <lineage>
        <taxon>Bacteria</taxon>
        <taxon>Pseudomonadati</taxon>
        <taxon>Pseudomonadota</taxon>
        <taxon>Gammaproteobacteria</taxon>
        <taxon>Pseudomonadales</taxon>
        <taxon>Pseudomonadaceae</taxon>
        <taxon>Aquipseudomonas</taxon>
    </lineage>
</organism>
<accession>A0AA37CJD9</accession>
<evidence type="ECO:0000313" key="2">
    <source>
        <dbReference type="EMBL" id="GIZ94932.1"/>
    </source>
</evidence>
<sequence>MKVLVITGDNTFGKSYLIWHMRQRCKMLTLEQCLSSMNAWHSPQTPVDAVVLDRLGHVPNLIEIVSHAAKWCESNDTPFIVVGQPGSALEQVMSQLPEKRVVLHLVRNLETNLIRVSFSQKTEVLSVDSLMNKVFALVGIDIMGQQLSKNF</sequence>
<evidence type="ECO:0000313" key="3">
    <source>
        <dbReference type="Proteomes" id="UP000887212"/>
    </source>
</evidence>
<dbReference type="EMBL" id="BPMT01000026">
    <property type="protein sequence ID" value="GIZ94932.1"/>
    <property type="molecule type" value="Genomic_DNA"/>
</dbReference>
<name>A0AA37CJD9_AQUAC</name>
<reference evidence="1 4" key="1">
    <citation type="submission" date="2021-07" db="EMBL/GenBank/DDBJ databases">
        <title>Whole genome sequencing of carbapenem-resistant Pseudomonas spp. isolated in Japan.</title>
        <authorList>
            <person name="Suzuki M."/>
            <person name="Maehana S."/>
            <person name="Kitasato H."/>
        </authorList>
    </citation>
    <scope>NUCLEOTIDE SEQUENCE</scope>
    <source>
        <strain evidence="1">KAM435</strain>
        <strain evidence="2 4">KAM436</strain>
    </source>
</reference>
<comment type="caution">
    <text evidence="1">The sequence shown here is derived from an EMBL/GenBank/DDBJ whole genome shotgun (WGS) entry which is preliminary data.</text>
</comment>
<evidence type="ECO:0000313" key="1">
    <source>
        <dbReference type="EMBL" id="GIZ90561.1"/>
    </source>
</evidence>
<proteinExistence type="predicted"/>
<evidence type="ECO:0000313" key="4">
    <source>
        <dbReference type="Proteomes" id="UP000887228"/>
    </source>
</evidence>
<protein>
    <submittedName>
        <fullName evidence="1">Uncharacterized protein</fullName>
    </submittedName>
</protein>
<dbReference type="AlphaFoldDB" id="A0AA37CJD9"/>